<evidence type="ECO:0000313" key="2">
    <source>
        <dbReference type="EMBL" id="OGY24671.1"/>
    </source>
</evidence>
<dbReference type="PROSITE" id="PS51257">
    <property type="entry name" value="PROKAR_LIPOPROTEIN"/>
    <property type="match status" value="1"/>
</dbReference>
<comment type="caution">
    <text evidence="2">The sequence shown here is derived from an EMBL/GenBank/DDBJ whole genome shotgun (WGS) entry which is preliminary data.</text>
</comment>
<protein>
    <recommendedName>
        <fullName evidence="4">SnoaL-like domain-containing protein</fullName>
    </recommendedName>
</protein>
<sequence>MYQKSLAVLIFSLILLTAISCSGSEQPTILQSTEVPTATPTIVLATKTAEPEKTAIFLPKPTPKPKGTGWAGGEESIDELNQRSEFLFNHFFGAIRDGNYQEAIKYTDSGWKDMSNAPTTEDEAREWYEGIKQRFGTLKNFEIPRIQLNWDGYRQQIVIQVFGLYNFEKEEDGEVKTNEIKWVALVTRIKDDDPLLIHTVLQPDQKIGP</sequence>
<reference evidence="2 3" key="1">
    <citation type="journal article" date="2016" name="Nat. Commun.">
        <title>Thousands of microbial genomes shed light on interconnected biogeochemical processes in an aquifer system.</title>
        <authorList>
            <person name="Anantharaman K."/>
            <person name="Brown C.T."/>
            <person name="Hug L.A."/>
            <person name="Sharon I."/>
            <person name="Castelle C.J."/>
            <person name="Probst A.J."/>
            <person name="Thomas B.C."/>
            <person name="Singh A."/>
            <person name="Wilkins M.J."/>
            <person name="Karaoz U."/>
            <person name="Brodie E.L."/>
            <person name="Williams K.H."/>
            <person name="Hubbard S.S."/>
            <person name="Banfield J.F."/>
        </authorList>
    </citation>
    <scope>NUCLEOTIDE SEQUENCE [LARGE SCALE GENOMIC DNA]</scope>
</reference>
<gene>
    <name evidence="2" type="ORF">A2Y57_00295</name>
</gene>
<evidence type="ECO:0000256" key="1">
    <source>
        <dbReference type="SAM" id="SignalP"/>
    </source>
</evidence>
<dbReference type="Proteomes" id="UP000177103">
    <property type="component" value="Unassembled WGS sequence"/>
</dbReference>
<proteinExistence type="predicted"/>
<evidence type="ECO:0000313" key="3">
    <source>
        <dbReference type="Proteomes" id="UP000177103"/>
    </source>
</evidence>
<name>A0A1G1WAM2_9BACT</name>
<dbReference type="EMBL" id="MHCQ01000017">
    <property type="protein sequence ID" value="OGY24671.1"/>
    <property type="molecule type" value="Genomic_DNA"/>
</dbReference>
<feature type="signal peptide" evidence="1">
    <location>
        <begin position="1"/>
        <end position="23"/>
    </location>
</feature>
<keyword evidence="1" id="KW-0732">Signal</keyword>
<accession>A0A1G1WAM2</accession>
<evidence type="ECO:0008006" key="4">
    <source>
        <dbReference type="Google" id="ProtNLM"/>
    </source>
</evidence>
<dbReference type="AlphaFoldDB" id="A0A1G1WAM2"/>
<feature type="chain" id="PRO_5009581173" description="SnoaL-like domain-containing protein" evidence="1">
    <location>
        <begin position="24"/>
        <end position="209"/>
    </location>
</feature>
<organism evidence="2 3">
    <name type="scientific">Candidatus Woykebacteria bacterium RBG_13_40_7b</name>
    <dbReference type="NCBI Taxonomy" id="1802594"/>
    <lineage>
        <taxon>Bacteria</taxon>
        <taxon>Candidatus Woykeibacteriota</taxon>
    </lineage>
</organism>